<dbReference type="EMBL" id="REFC01000011">
    <property type="protein sequence ID" value="RMA66296.1"/>
    <property type="molecule type" value="Genomic_DNA"/>
</dbReference>
<dbReference type="Pfam" id="PF06452">
    <property type="entry name" value="CBM9_1"/>
    <property type="match status" value="1"/>
</dbReference>
<feature type="domain" description="DUF5916" evidence="3">
    <location>
        <begin position="249"/>
        <end position="890"/>
    </location>
</feature>
<dbReference type="GO" id="GO:0016052">
    <property type="term" value="P:carbohydrate catabolic process"/>
    <property type="evidence" value="ECO:0007669"/>
    <property type="project" value="InterPro"/>
</dbReference>
<dbReference type="Gene3D" id="2.60.40.1190">
    <property type="match status" value="1"/>
</dbReference>
<evidence type="ECO:0000313" key="5">
    <source>
        <dbReference type="Proteomes" id="UP000271339"/>
    </source>
</evidence>
<keyword evidence="1" id="KW-0732">Signal</keyword>
<gene>
    <name evidence="4" type="ORF">BXY75_0717</name>
</gene>
<dbReference type="InterPro" id="IPR045670">
    <property type="entry name" value="DUF5916"/>
</dbReference>
<dbReference type="Pfam" id="PF19313">
    <property type="entry name" value="DUF5916"/>
    <property type="match status" value="1"/>
</dbReference>
<evidence type="ECO:0000259" key="3">
    <source>
        <dbReference type="Pfam" id="PF19313"/>
    </source>
</evidence>
<dbReference type="Proteomes" id="UP000271339">
    <property type="component" value="Unassembled WGS sequence"/>
</dbReference>
<evidence type="ECO:0000259" key="2">
    <source>
        <dbReference type="Pfam" id="PF06452"/>
    </source>
</evidence>
<dbReference type="InterPro" id="IPR010502">
    <property type="entry name" value="Carb-bd_dom_fam9"/>
</dbReference>
<dbReference type="CDD" id="cd09618">
    <property type="entry name" value="CBM9_like_2"/>
    <property type="match status" value="1"/>
</dbReference>
<protein>
    <submittedName>
        <fullName evidence="4">Carbohydrate binding protein with CBM9 domain</fullName>
    </submittedName>
</protein>
<feature type="signal peptide" evidence="1">
    <location>
        <begin position="1"/>
        <end position="21"/>
    </location>
</feature>
<dbReference type="OrthoDB" id="9786766at2"/>
<dbReference type="RefSeq" id="WP_121906298.1">
    <property type="nucleotide sequence ID" value="NZ_REFC01000011.1"/>
</dbReference>
<reference evidence="4 5" key="1">
    <citation type="submission" date="2018-10" db="EMBL/GenBank/DDBJ databases">
        <title>Genomic Encyclopedia of Archaeal and Bacterial Type Strains, Phase II (KMG-II): from individual species to whole genera.</title>
        <authorList>
            <person name="Goeker M."/>
        </authorList>
    </citation>
    <scope>NUCLEOTIDE SEQUENCE [LARGE SCALE GENOMIC DNA]</scope>
    <source>
        <strain evidence="4 5">DSM 23424</strain>
    </source>
</reference>
<organism evidence="4 5">
    <name type="scientific">Ulvibacter antarcticus</name>
    <dbReference type="NCBI Taxonomy" id="442714"/>
    <lineage>
        <taxon>Bacteria</taxon>
        <taxon>Pseudomonadati</taxon>
        <taxon>Bacteroidota</taxon>
        <taxon>Flavobacteriia</taxon>
        <taxon>Flavobacteriales</taxon>
        <taxon>Flavobacteriaceae</taxon>
        <taxon>Ulvibacter</taxon>
    </lineage>
</organism>
<feature type="chain" id="PRO_5018233397" evidence="1">
    <location>
        <begin position="22"/>
        <end position="894"/>
    </location>
</feature>
<name>A0A3L9Z0A6_9FLAO</name>
<dbReference type="AlphaFoldDB" id="A0A3L9Z0A6"/>
<sequence>MLSSRILHIITFLCVTSMAFSQTEDTSEEKEQKIEKRSYTTNSIGTAEAPKIDGVIDETSWDLVEWTSDYVQNQPDNGKPPTEQTKMKIVYDDKNLYVAFVCLDKDPDGIVKRLSRRDGFEGDWVEFNIDSYNDDRTGFSFTINAAGVKGDEFISNNGNNWDGSWNPIWYVKTQTNAEGWTAEMRIPLSQLRFGNEEEQIWGIQSTRRYFRAEERSLWQPIAQNAPGWVSEFGELRGIKGIKPQKQIEIQPYLLGQLDTYKEEAGNPFRDGSDIMGTAGLDAKIGITNDLTLDLTINPDFGQVDADPGAISLDGFEIFFEERRPFFVENKNIFDYSFGGNQDNLFFSRRIGRSPQGRTTTDFDKGEFEDFPNNSTILGAAKFSGKTKGGWSVGVLESVTSKEFVEIELDERDDIINGLPEKGTSRKELVEPLTNYFVSRIQKDFNDRNSYIGGIFTATNRDLEDNIMFLHKNAYSGGLDFKHNWKDRKYYLEGSAVLSNVNGSEEAITRTQRSIVHLFQRVGAGHVEIDTSKTSLTGTGGKLEIGKGSGDWQYEFGGNWRSPELELNDLGFLRQADEVRQYSSVVRLWNKPTNWYRRANISAYQSTTYDFEGNFNNVYYQLNAYANLKNNWFVEVGSENNGHNFDKSDLRGGPRIRNSNDHLGYIYTGTDSRKKLSSTIGYVYGQASENAFSFTRYELRFQYQPLNSLRINMTAKYESRPNKTQYVSQQDFNDVTRYITGAVDFETISTVLRVNYTINPNLSIQYYGEPFIARGKYSDFNYVKDAGAKKLSDRVQQYPNNQITFADETYSIDEDSDGTTDYSFGNPNFSAAQYRSNLVVRWEYIPGSEVFFVWSQGINGFGDGSNDFGKIIDDQIFRQQPQNTFLIKATYRFVL</sequence>
<dbReference type="GO" id="GO:0030246">
    <property type="term" value="F:carbohydrate binding"/>
    <property type="evidence" value="ECO:0007669"/>
    <property type="project" value="InterPro"/>
</dbReference>
<accession>A0A3L9Z0A6</accession>
<dbReference type="GO" id="GO:0004553">
    <property type="term" value="F:hydrolase activity, hydrolyzing O-glycosyl compounds"/>
    <property type="evidence" value="ECO:0007669"/>
    <property type="project" value="InterPro"/>
</dbReference>
<proteinExistence type="predicted"/>
<keyword evidence="5" id="KW-1185">Reference proteome</keyword>
<feature type="domain" description="Carbohydrate-binding" evidence="2">
    <location>
        <begin position="52"/>
        <end position="200"/>
    </location>
</feature>
<comment type="caution">
    <text evidence="4">The sequence shown here is derived from an EMBL/GenBank/DDBJ whole genome shotgun (WGS) entry which is preliminary data.</text>
</comment>
<dbReference type="SUPFAM" id="SSF49344">
    <property type="entry name" value="CBD9-like"/>
    <property type="match status" value="1"/>
</dbReference>
<evidence type="ECO:0000313" key="4">
    <source>
        <dbReference type="EMBL" id="RMA66296.1"/>
    </source>
</evidence>
<evidence type="ECO:0000256" key="1">
    <source>
        <dbReference type="SAM" id="SignalP"/>
    </source>
</evidence>